<organism evidence="1 2">
    <name type="scientific">Rhodoferax aquaticus</name>
    <dbReference type="NCBI Taxonomy" id="2527691"/>
    <lineage>
        <taxon>Bacteria</taxon>
        <taxon>Pseudomonadati</taxon>
        <taxon>Pseudomonadota</taxon>
        <taxon>Betaproteobacteria</taxon>
        <taxon>Burkholderiales</taxon>
        <taxon>Comamonadaceae</taxon>
        <taxon>Rhodoferax</taxon>
    </lineage>
</organism>
<evidence type="ECO:0000313" key="2">
    <source>
        <dbReference type="Proteomes" id="UP000317365"/>
    </source>
</evidence>
<dbReference type="InterPro" id="IPR043129">
    <property type="entry name" value="ATPase_NBD"/>
</dbReference>
<sequence length="317" mass="32658">MQTRLHSVSAGLLMTLPSMQVNQNVLAIDIGGTLVKLGVVDPTGCVHHSFHIDTRASRGAHALFDELAGIAQSLVQPYALAGVAVSTLGVIDTVSGTVRGASDAIPGYLGLSPKQLLWDALQMPVLVENDVNCVALAEGWLGAAQGVENFVALTLGTGIGGGVFMGSQLYRGAHAAAGEWGYMVVGGERWEDVASLRGLGRLGARAIAGCTLDAKAIFERADAGSVPHAAVVQEWLELLASGLANLIYAFDPQCIVLGGGITGRGPRVLAEIQAALDALLHPDFVGLQELRLAAAGNHAGLLGAARAWFLAHPAGLA</sequence>
<keyword evidence="2" id="KW-1185">Reference proteome</keyword>
<dbReference type="PANTHER" id="PTHR18964">
    <property type="entry name" value="ROK (REPRESSOR, ORF, KINASE) FAMILY"/>
    <property type="match status" value="1"/>
</dbReference>
<dbReference type="SUPFAM" id="SSF53067">
    <property type="entry name" value="Actin-like ATPase domain"/>
    <property type="match status" value="1"/>
</dbReference>
<evidence type="ECO:0000313" key="1">
    <source>
        <dbReference type="EMBL" id="QDL55178.1"/>
    </source>
</evidence>
<dbReference type="Proteomes" id="UP000317365">
    <property type="component" value="Chromosome"/>
</dbReference>
<name>A0A515ERB9_9BURK</name>
<dbReference type="KEGG" id="rhg:EXZ61_13950"/>
<dbReference type="InterPro" id="IPR000600">
    <property type="entry name" value="ROK"/>
</dbReference>
<dbReference type="AlphaFoldDB" id="A0A515ERB9"/>
<accession>A0A515ERB9</accession>
<proteinExistence type="predicted"/>
<reference evidence="2" key="1">
    <citation type="submission" date="2019-02" db="EMBL/GenBank/DDBJ databases">
        <title>Complete genome sequence of Rhodoferax sp. Gr-4.</title>
        <authorList>
            <person name="Jin L."/>
        </authorList>
    </citation>
    <scope>NUCLEOTIDE SEQUENCE [LARGE SCALE GENOMIC DNA]</scope>
    <source>
        <strain evidence="2">Gr-4</strain>
    </source>
</reference>
<dbReference type="EMBL" id="CP036282">
    <property type="protein sequence ID" value="QDL55178.1"/>
    <property type="molecule type" value="Genomic_DNA"/>
</dbReference>
<reference evidence="2" key="2">
    <citation type="journal article" date="2020" name="Int. J. Syst. Evol. Microbiol.">
        <title>Genomic insights into a novel species Rhodoferax aquaticus sp. nov., isolated from freshwater.</title>
        <authorList>
            <person name="Li T."/>
            <person name="Zhuo Y."/>
            <person name="Jin C.Z."/>
            <person name="Wu X."/>
            <person name="Ko S.R."/>
            <person name="Jin F.J."/>
            <person name="Ahn C.Y."/>
            <person name="Oh H.M."/>
            <person name="Lee H.G."/>
            <person name="Jin L."/>
        </authorList>
    </citation>
    <scope>NUCLEOTIDE SEQUENCE [LARGE SCALE GENOMIC DNA]</scope>
    <source>
        <strain evidence="2">Gr-4</strain>
    </source>
</reference>
<gene>
    <name evidence="1" type="ORF">EXZ61_13950</name>
</gene>
<protein>
    <submittedName>
        <fullName evidence="1">ROK family protein</fullName>
    </submittedName>
</protein>
<dbReference type="PANTHER" id="PTHR18964:SF165">
    <property type="entry name" value="BETA-GLUCOSIDE KINASE"/>
    <property type="match status" value="1"/>
</dbReference>
<dbReference type="Pfam" id="PF00480">
    <property type="entry name" value="ROK"/>
    <property type="match status" value="1"/>
</dbReference>
<dbReference type="Gene3D" id="3.30.420.40">
    <property type="match status" value="2"/>
</dbReference>